<evidence type="ECO:0000313" key="1">
    <source>
        <dbReference type="EMBL" id="CAG8475699.1"/>
    </source>
</evidence>
<name>A0ABM8VY29_GIGMA</name>
<comment type="caution">
    <text evidence="1">The sequence shown here is derived from an EMBL/GenBank/DDBJ whole genome shotgun (WGS) entry which is preliminary data.</text>
</comment>
<dbReference type="EMBL" id="CAJVQB010000219">
    <property type="protein sequence ID" value="CAG8475699.1"/>
    <property type="molecule type" value="Genomic_DNA"/>
</dbReference>
<accession>A0ABM8VY29</accession>
<evidence type="ECO:0000313" key="2">
    <source>
        <dbReference type="Proteomes" id="UP000789901"/>
    </source>
</evidence>
<protein>
    <submittedName>
        <fullName evidence="1">10021_t:CDS:1</fullName>
    </submittedName>
</protein>
<dbReference type="Proteomes" id="UP000789901">
    <property type="component" value="Unassembled WGS sequence"/>
</dbReference>
<proteinExistence type="predicted"/>
<sequence>MNIDNNHKELLINIEIKEELDFFVAFWEDGIRTIKKESGRHERSRTKSYVDLIKLHHSSDDINKVS</sequence>
<keyword evidence="2" id="KW-1185">Reference proteome</keyword>
<reference evidence="1 2" key="1">
    <citation type="submission" date="2021-06" db="EMBL/GenBank/DDBJ databases">
        <authorList>
            <person name="Kallberg Y."/>
            <person name="Tangrot J."/>
            <person name="Rosling A."/>
        </authorList>
    </citation>
    <scope>NUCLEOTIDE SEQUENCE [LARGE SCALE GENOMIC DNA]</scope>
    <source>
        <strain evidence="1 2">120-4 pot B 10/14</strain>
    </source>
</reference>
<gene>
    <name evidence="1" type="ORF">GMARGA_LOCUS991</name>
</gene>
<organism evidence="1 2">
    <name type="scientific">Gigaspora margarita</name>
    <dbReference type="NCBI Taxonomy" id="4874"/>
    <lineage>
        <taxon>Eukaryota</taxon>
        <taxon>Fungi</taxon>
        <taxon>Fungi incertae sedis</taxon>
        <taxon>Mucoromycota</taxon>
        <taxon>Glomeromycotina</taxon>
        <taxon>Glomeromycetes</taxon>
        <taxon>Diversisporales</taxon>
        <taxon>Gigasporaceae</taxon>
        <taxon>Gigaspora</taxon>
    </lineage>
</organism>